<comment type="caution">
    <text evidence="1">The sequence shown here is derived from an EMBL/GenBank/DDBJ whole genome shotgun (WGS) entry which is preliminary data.</text>
</comment>
<dbReference type="PANTHER" id="PTHR10443:SF12">
    <property type="entry name" value="DIPEPTIDASE"/>
    <property type="match status" value="1"/>
</dbReference>
<dbReference type="Pfam" id="PF01244">
    <property type="entry name" value="Peptidase_M19"/>
    <property type="match status" value="1"/>
</dbReference>
<dbReference type="GO" id="GO:0070573">
    <property type="term" value="F:metallodipeptidase activity"/>
    <property type="evidence" value="ECO:0007669"/>
    <property type="project" value="InterPro"/>
</dbReference>
<proteinExistence type="predicted"/>
<accession>A0A0F9MQJ7</accession>
<dbReference type="AlphaFoldDB" id="A0A0F9MQJ7"/>
<dbReference type="InterPro" id="IPR032466">
    <property type="entry name" value="Metal_Hydrolase"/>
</dbReference>
<protein>
    <recommendedName>
        <fullName evidence="2">Membrane dipeptidase</fullName>
    </recommendedName>
</protein>
<dbReference type="InterPro" id="IPR008257">
    <property type="entry name" value="Pept_M19"/>
</dbReference>
<dbReference type="SUPFAM" id="SSF51556">
    <property type="entry name" value="Metallo-dependent hydrolases"/>
    <property type="match status" value="1"/>
</dbReference>
<evidence type="ECO:0008006" key="2">
    <source>
        <dbReference type="Google" id="ProtNLM"/>
    </source>
</evidence>
<organism evidence="1">
    <name type="scientific">marine sediment metagenome</name>
    <dbReference type="NCBI Taxonomy" id="412755"/>
    <lineage>
        <taxon>unclassified sequences</taxon>
        <taxon>metagenomes</taxon>
        <taxon>ecological metagenomes</taxon>
    </lineage>
</organism>
<dbReference type="PROSITE" id="PS51365">
    <property type="entry name" value="RENAL_DIPEPTIDASE_2"/>
    <property type="match status" value="1"/>
</dbReference>
<dbReference type="CDD" id="cd01301">
    <property type="entry name" value="rDP_like"/>
    <property type="match status" value="1"/>
</dbReference>
<dbReference type="Gene3D" id="3.20.20.140">
    <property type="entry name" value="Metal-dependent hydrolases"/>
    <property type="match status" value="1"/>
</dbReference>
<dbReference type="EMBL" id="LAZR01004330">
    <property type="protein sequence ID" value="KKN09590.1"/>
    <property type="molecule type" value="Genomic_DNA"/>
</dbReference>
<reference evidence="1" key="1">
    <citation type="journal article" date="2015" name="Nature">
        <title>Complex archaea that bridge the gap between prokaryotes and eukaryotes.</title>
        <authorList>
            <person name="Spang A."/>
            <person name="Saw J.H."/>
            <person name="Jorgensen S.L."/>
            <person name="Zaremba-Niedzwiedzka K."/>
            <person name="Martijn J."/>
            <person name="Lind A.E."/>
            <person name="van Eijk R."/>
            <person name="Schleper C."/>
            <person name="Guy L."/>
            <person name="Ettema T.J."/>
        </authorList>
    </citation>
    <scope>NUCLEOTIDE SEQUENCE</scope>
</reference>
<evidence type="ECO:0000313" key="1">
    <source>
        <dbReference type="EMBL" id="KKN09590.1"/>
    </source>
</evidence>
<dbReference type="PANTHER" id="PTHR10443">
    <property type="entry name" value="MICROSOMAL DIPEPTIDASE"/>
    <property type="match status" value="1"/>
</dbReference>
<name>A0A0F9MQJ7_9ZZZZ</name>
<sequence>MVVVDAHSDYALHIYREYLKGNKNVLKEQHLPFLRKGGVKIEVLTVGGDFDLFPEFNSRDYNTIIKVINSVKNEISENHDLFYLIKNSRDFEKIGKNNKVGYMLALEGSGSIGSDFSLLYNYFDLGVRSIAMTHNNRNQFADGCAEKLARGLSDLGKEFIIELNKLNILLDLSHSSEPSFWDAINLIEKPPIASHSNVKHLCDHPRNLTDKQITAIAQKGGVIGMNFFSAFIDKNGKKANVDRLIDHIDHIIDLTGIEHVGLGPDFLNYYIDDFDTLFNNIPSDFDTASDPVKNFEVIEDVTGIPKFIESLQKRGYSDKEVGKIKGDNFIRVYKNVI</sequence>
<gene>
    <name evidence="1" type="ORF">LCGC14_1045090</name>
</gene>
<dbReference type="GO" id="GO:0006508">
    <property type="term" value="P:proteolysis"/>
    <property type="evidence" value="ECO:0007669"/>
    <property type="project" value="InterPro"/>
</dbReference>